<dbReference type="SMART" id="SM00774">
    <property type="entry name" value="WRKY"/>
    <property type="match status" value="1"/>
</dbReference>
<name>A0A7J7CC57_TRIWF</name>
<dbReference type="InterPro" id="IPR003657">
    <property type="entry name" value="WRKY_dom"/>
</dbReference>
<dbReference type="EMBL" id="JAAARO010000018">
    <property type="protein sequence ID" value="KAF5731754.1"/>
    <property type="molecule type" value="Genomic_DNA"/>
</dbReference>
<proteinExistence type="predicted"/>
<dbReference type="Gene3D" id="2.20.25.80">
    <property type="entry name" value="WRKY domain"/>
    <property type="match status" value="1"/>
</dbReference>
<feature type="compositionally biased region" description="Acidic residues" evidence="6">
    <location>
        <begin position="280"/>
        <end position="289"/>
    </location>
</feature>
<protein>
    <submittedName>
        <fullName evidence="8">Putative WRKY transcription factor 23</fullName>
    </submittedName>
</protein>
<evidence type="ECO:0000256" key="6">
    <source>
        <dbReference type="SAM" id="MobiDB-lite"/>
    </source>
</evidence>
<reference evidence="8 9" key="1">
    <citation type="journal article" date="2020" name="Nat. Commun.">
        <title>Genome of Tripterygium wilfordii and identification of cytochrome P450 involved in triptolide biosynthesis.</title>
        <authorList>
            <person name="Tu L."/>
            <person name="Su P."/>
            <person name="Zhang Z."/>
            <person name="Gao L."/>
            <person name="Wang J."/>
            <person name="Hu T."/>
            <person name="Zhou J."/>
            <person name="Zhang Y."/>
            <person name="Zhao Y."/>
            <person name="Liu Y."/>
            <person name="Song Y."/>
            <person name="Tong Y."/>
            <person name="Lu Y."/>
            <person name="Yang J."/>
            <person name="Xu C."/>
            <person name="Jia M."/>
            <person name="Peters R.J."/>
            <person name="Huang L."/>
            <person name="Gao W."/>
        </authorList>
    </citation>
    <scope>NUCLEOTIDE SEQUENCE [LARGE SCALE GENOMIC DNA]</scope>
    <source>
        <strain evidence="9">cv. XIE 37</strain>
        <tissue evidence="8">Leaf</tissue>
    </source>
</reference>
<keyword evidence="2" id="KW-0805">Transcription regulation</keyword>
<dbReference type="InterPro" id="IPR036576">
    <property type="entry name" value="WRKY_dom_sf"/>
</dbReference>
<feature type="domain" description="WRKY" evidence="7">
    <location>
        <begin position="155"/>
        <end position="221"/>
    </location>
</feature>
<evidence type="ECO:0000256" key="1">
    <source>
        <dbReference type="ARBA" id="ARBA00004123"/>
    </source>
</evidence>
<dbReference type="Proteomes" id="UP000593562">
    <property type="component" value="Unassembled WGS sequence"/>
</dbReference>
<feature type="compositionally biased region" description="Low complexity" evidence="6">
    <location>
        <begin position="248"/>
        <end position="260"/>
    </location>
</feature>
<feature type="compositionally biased region" description="Polar residues" evidence="6">
    <location>
        <begin position="223"/>
        <end position="244"/>
    </location>
</feature>
<dbReference type="GO" id="GO:0005634">
    <property type="term" value="C:nucleus"/>
    <property type="evidence" value="ECO:0007669"/>
    <property type="project" value="UniProtKB-SubCell"/>
</dbReference>
<gene>
    <name evidence="8" type="ORF">HS088_TW18G00439</name>
</gene>
<dbReference type="PROSITE" id="PS50811">
    <property type="entry name" value="WRKY"/>
    <property type="match status" value="1"/>
</dbReference>
<dbReference type="PANTHER" id="PTHR32096">
    <property type="entry name" value="WRKY TRANSCRIPTION FACTOR 30-RELATED-RELATED"/>
    <property type="match status" value="1"/>
</dbReference>
<keyword evidence="4" id="KW-0804">Transcription</keyword>
<feature type="compositionally biased region" description="Polar residues" evidence="6">
    <location>
        <begin position="121"/>
        <end position="139"/>
    </location>
</feature>
<evidence type="ECO:0000259" key="7">
    <source>
        <dbReference type="PROSITE" id="PS50811"/>
    </source>
</evidence>
<dbReference type="InterPro" id="IPR044810">
    <property type="entry name" value="WRKY_plant"/>
</dbReference>
<dbReference type="GO" id="GO:0000976">
    <property type="term" value="F:transcription cis-regulatory region binding"/>
    <property type="evidence" value="ECO:0007669"/>
    <property type="project" value="TreeGrafter"/>
</dbReference>
<sequence length="344" mass="37546">MEEDDWGLHAVVRGYVSATNTTTSNAFPADFSNQTCFTSFTIGVGEQSGNLFSVSDPFEARNVFGDLHDLYKPFYPKSLVPSPVQTKPVSSVSSSLNVSVDPIRLNQVQKQQPRQFHGGSVNRTNPTTTHSATENCNASRSKKRKYQSKEVRRVPADALYSDIWAWRKYGQKPIKGSPYPRGYYKCSSSKGCMARKQVERDQSDPGMFKVTYTAEHNHPAPTHRNSLAGSTRQKPVATTETTTAIADKASPSKPASSSSPVLSVTQSQNSESREEKDLMLEDENGEEEEFGVSDSALDDNFFAGLEEFAAVVGAGDCFTDPFPSVSFGGHQWLTNNVAAAAGSI</sequence>
<evidence type="ECO:0000256" key="3">
    <source>
        <dbReference type="ARBA" id="ARBA00023125"/>
    </source>
</evidence>
<organism evidence="8 9">
    <name type="scientific">Tripterygium wilfordii</name>
    <name type="common">Thunder God vine</name>
    <dbReference type="NCBI Taxonomy" id="458696"/>
    <lineage>
        <taxon>Eukaryota</taxon>
        <taxon>Viridiplantae</taxon>
        <taxon>Streptophyta</taxon>
        <taxon>Embryophyta</taxon>
        <taxon>Tracheophyta</taxon>
        <taxon>Spermatophyta</taxon>
        <taxon>Magnoliopsida</taxon>
        <taxon>eudicotyledons</taxon>
        <taxon>Gunneridae</taxon>
        <taxon>Pentapetalae</taxon>
        <taxon>rosids</taxon>
        <taxon>fabids</taxon>
        <taxon>Celastrales</taxon>
        <taxon>Celastraceae</taxon>
        <taxon>Tripterygium</taxon>
    </lineage>
</organism>
<dbReference type="SUPFAM" id="SSF118290">
    <property type="entry name" value="WRKY DNA-binding domain"/>
    <property type="match status" value="1"/>
</dbReference>
<feature type="compositionally biased region" description="Polar residues" evidence="6">
    <location>
        <begin position="261"/>
        <end position="270"/>
    </location>
</feature>
<keyword evidence="9" id="KW-1185">Reference proteome</keyword>
<dbReference type="FunCoup" id="A0A7J7CC57">
    <property type="interactions" value="348"/>
</dbReference>
<dbReference type="AlphaFoldDB" id="A0A7J7CC57"/>
<keyword evidence="3" id="KW-0238">DNA-binding</keyword>
<feature type="region of interest" description="Disordered" evidence="6">
    <location>
        <begin position="109"/>
        <end position="149"/>
    </location>
</feature>
<evidence type="ECO:0000313" key="8">
    <source>
        <dbReference type="EMBL" id="KAF5731754.1"/>
    </source>
</evidence>
<dbReference type="OrthoDB" id="662136at2759"/>
<evidence type="ECO:0000256" key="4">
    <source>
        <dbReference type="ARBA" id="ARBA00023163"/>
    </source>
</evidence>
<evidence type="ECO:0000256" key="5">
    <source>
        <dbReference type="ARBA" id="ARBA00023242"/>
    </source>
</evidence>
<keyword evidence="5" id="KW-0539">Nucleus</keyword>
<feature type="region of interest" description="Disordered" evidence="6">
    <location>
        <begin position="216"/>
        <end position="289"/>
    </location>
</feature>
<dbReference type="GO" id="GO:0003700">
    <property type="term" value="F:DNA-binding transcription factor activity"/>
    <property type="evidence" value="ECO:0007669"/>
    <property type="project" value="InterPro"/>
</dbReference>
<evidence type="ECO:0000256" key="2">
    <source>
        <dbReference type="ARBA" id="ARBA00023015"/>
    </source>
</evidence>
<dbReference type="PANTHER" id="PTHR32096:SF61">
    <property type="entry name" value="WRKY TRANSCRIPTION FACTOR 22"/>
    <property type="match status" value="1"/>
</dbReference>
<dbReference type="Pfam" id="PF03106">
    <property type="entry name" value="WRKY"/>
    <property type="match status" value="1"/>
</dbReference>
<accession>A0A7J7CC57</accession>
<comment type="subcellular location">
    <subcellularLocation>
        <location evidence="1">Nucleus</location>
    </subcellularLocation>
</comment>
<evidence type="ECO:0000313" key="9">
    <source>
        <dbReference type="Proteomes" id="UP000593562"/>
    </source>
</evidence>
<dbReference type="InParanoid" id="A0A7J7CC57"/>
<comment type="caution">
    <text evidence="8">The sequence shown here is derived from an EMBL/GenBank/DDBJ whole genome shotgun (WGS) entry which is preliminary data.</text>
</comment>